<dbReference type="Pfam" id="PF00535">
    <property type="entry name" value="Glycos_transf_2"/>
    <property type="match status" value="1"/>
</dbReference>
<accession>A0A1F7JMS0</accession>
<dbReference type="EMBL" id="MGAY01000019">
    <property type="protein sequence ID" value="OGK56909.1"/>
    <property type="molecule type" value="Genomic_DNA"/>
</dbReference>
<evidence type="ECO:0000313" key="2">
    <source>
        <dbReference type="EMBL" id="OGK56909.1"/>
    </source>
</evidence>
<dbReference type="Gene3D" id="3.90.550.10">
    <property type="entry name" value="Spore Coat Polysaccharide Biosynthesis Protein SpsA, Chain A"/>
    <property type="match status" value="1"/>
</dbReference>
<name>A0A1F7JMS0_9BACT</name>
<dbReference type="STRING" id="1802074.A3J15_00730"/>
<gene>
    <name evidence="2" type="ORF">A3J15_00730</name>
</gene>
<dbReference type="Proteomes" id="UP000176376">
    <property type="component" value="Unassembled WGS sequence"/>
</dbReference>
<dbReference type="InterPro" id="IPR029044">
    <property type="entry name" value="Nucleotide-diphossugar_trans"/>
</dbReference>
<organism evidence="2 3">
    <name type="scientific">Candidatus Roizmanbacteria bacterium RIFCSPLOWO2_02_FULL_38_10</name>
    <dbReference type="NCBI Taxonomy" id="1802074"/>
    <lineage>
        <taxon>Bacteria</taxon>
        <taxon>Candidatus Roizmaniibacteriota</taxon>
    </lineage>
</organism>
<dbReference type="AlphaFoldDB" id="A0A1F7JMS0"/>
<evidence type="ECO:0000259" key="1">
    <source>
        <dbReference type="Pfam" id="PF00535"/>
    </source>
</evidence>
<comment type="caution">
    <text evidence="2">The sequence shown here is derived from an EMBL/GenBank/DDBJ whole genome shotgun (WGS) entry which is preliminary data.</text>
</comment>
<dbReference type="GO" id="GO:0006487">
    <property type="term" value="P:protein N-linked glycosylation"/>
    <property type="evidence" value="ECO:0007669"/>
    <property type="project" value="TreeGrafter"/>
</dbReference>
<dbReference type="PANTHER" id="PTHR10859:SF91">
    <property type="entry name" value="DOLICHYL-PHOSPHATE BETA-GLUCOSYLTRANSFERASE"/>
    <property type="match status" value="1"/>
</dbReference>
<dbReference type="PANTHER" id="PTHR10859">
    <property type="entry name" value="GLYCOSYL TRANSFERASE"/>
    <property type="match status" value="1"/>
</dbReference>
<sequence length="251" mass="28669">MIMDISLIIPCFNEEVNIQKGVLDKIGNYTAIRDDVIEVLISDDGSSDSTKKIIREKYLNQFKKFRLIENQHHGKAFSLISAIKEAKGNFVLFTDMDLATPLEEIEKLISQAKKGSTIIIGSRNNARQGAPILRKIMARGFIIVRDLFIGLQGIKDSQCGFKMFKRELALKIIDRLIVFKRERDVVGSSVGAGFDLEFLFIAGKLGNKIKEVPVHWRHVETKNVNFLTDSFETLNDILKIKLYELRNKYQF</sequence>
<proteinExistence type="predicted"/>
<dbReference type="InterPro" id="IPR001173">
    <property type="entry name" value="Glyco_trans_2-like"/>
</dbReference>
<dbReference type="SUPFAM" id="SSF53448">
    <property type="entry name" value="Nucleotide-diphospho-sugar transferases"/>
    <property type="match status" value="1"/>
</dbReference>
<evidence type="ECO:0000313" key="3">
    <source>
        <dbReference type="Proteomes" id="UP000176376"/>
    </source>
</evidence>
<protein>
    <recommendedName>
        <fullName evidence="1">Glycosyltransferase 2-like domain-containing protein</fullName>
    </recommendedName>
</protein>
<feature type="domain" description="Glycosyltransferase 2-like" evidence="1">
    <location>
        <begin position="6"/>
        <end position="169"/>
    </location>
</feature>
<reference evidence="2 3" key="1">
    <citation type="journal article" date="2016" name="Nat. Commun.">
        <title>Thousands of microbial genomes shed light on interconnected biogeochemical processes in an aquifer system.</title>
        <authorList>
            <person name="Anantharaman K."/>
            <person name="Brown C.T."/>
            <person name="Hug L.A."/>
            <person name="Sharon I."/>
            <person name="Castelle C.J."/>
            <person name="Probst A.J."/>
            <person name="Thomas B.C."/>
            <person name="Singh A."/>
            <person name="Wilkins M.J."/>
            <person name="Karaoz U."/>
            <person name="Brodie E.L."/>
            <person name="Williams K.H."/>
            <person name="Hubbard S.S."/>
            <person name="Banfield J.F."/>
        </authorList>
    </citation>
    <scope>NUCLEOTIDE SEQUENCE [LARGE SCALE GENOMIC DNA]</scope>
</reference>